<sequence>MNRVLAVSRMQLINKWTFLGIPAVILGGAFALCLALFAIIPTGTKISGGAPFAPLWYFFALGIQSLTMTFPFSLGMSVTRRAYFLGTYVTFTAVALGMAVVYAIGTQVELATHGWGMDGYFFRVQFLFDGPWWQSLIVSFVITLFFFTLGFWGATLYKRWGVTGVLLVSIGLALLVVAAIFVITLGGLWGAVGDFLVQISILGLAGILALLAVAMGLGAFLTIRRAVP</sequence>
<keyword evidence="1" id="KW-0812">Transmembrane</keyword>
<keyword evidence="3" id="KW-1185">Reference proteome</keyword>
<dbReference type="RefSeq" id="WP_066210886.1">
    <property type="nucleotide sequence ID" value="NZ_FNSN01000003.1"/>
</dbReference>
<keyword evidence="1" id="KW-0472">Membrane</keyword>
<proteinExistence type="predicted"/>
<name>A0A1H4NAW3_9MICC</name>
<feature type="transmembrane region" description="Helical" evidence="1">
    <location>
        <begin position="195"/>
        <end position="223"/>
    </location>
</feature>
<feature type="transmembrane region" description="Helical" evidence="1">
    <location>
        <begin position="16"/>
        <end position="40"/>
    </location>
</feature>
<evidence type="ECO:0000313" key="2">
    <source>
        <dbReference type="EMBL" id="SEB92247.1"/>
    </source>
</evidence>
<accession>A0A1H4NAW3</accession>
<reference evidence="2 3" key="1">
    <citation type="submission" date="2016-10" db="EMBL/GenBank/DDBJ databases">
        <authorList>
            <person name="de Groot N.N."/>
        </authorList>
    </citation>
    <scope>NUCLEOTIDE SEQUENCE [LARGE SCALE GENOMIC DNA]</scope>
    <source>
        <strain evidence="2 3">DSM 10495</strain>
    </source>
</reference>
<keyword evidence="1" id="KW-1133">Transmembrane helix</keyword>
<gene>
    <name evidence="2" type="ORF">SAMN04489745_1605</name>
</gene>
<evidence type="ECO:0000256" key="1">
    <source>
        <dbReference type="SAM" id="Phobius"/>
    </source>
</evidence>
<dbReference type="AlphaFoldDB" id="A0A1H4NAW3"/>
<feature type="transmembrane region" description="Helical" evidence="1">
    <location>
        <begin position="164"/>
        <end position="189"/>
    </location>
</feature>
<organism evidence="2 3">
    <name type="scientific">Arthrobacter woluwensis</name>
    <dbReference type="NCBI Taxonomy" id="156980"/>
    <lineage>
        <taxon>Bacteria</taxon>
        <taxon>Bacillati</taxon>
        <taxon>Actinomycetota</taxon>
        <taxon>Actinomycetes</taxon>
        <taxon>Micrococcales</taxon>
        <taxon>Micrococcaceae</taxon>
        <taxon>Arthrobacter</taxon>
    </lineage>
</organism>
<dbReference type="OrthoDB" id="3209791at2"/>
<feature type="transmembrane region" description="Helical" evidence="1">
    <location>
        <begin position="132"/>
        <end position="152"/>
    </location>
</feature>
<protein>
    <submittedName>
        <fullName evidence="2">Uncharacterized protein</fullName>
    </submittedName>
</protein>
<evidence type="ECO:0000313" key="3">
    <source>
        <dbReference type="Proteomes" id="UP000182652"/>
    </source>
</evidence>
<feature type="transmembrane region" description="Helical" evidence="1">
    <location>
        <begin position="55"/>
        <end position="75"/>
    </location>
</feature>
<feature type="transmembrane region" description="Helical" evidence="1">
    <location>
        <begin position="82"/>
        <end position="105"/>
    </location>
</feature>
<dbReference type="Proteomes" id="UP000182652">
    <property type="component" value="Unassembled WGS sequence"/>
</dbReference>
<dbReference type="EMBL" id="FNSN01000003">
    <property type="protein sequence ID" value="SEB92247.1"/>
    <property type="molecule type" value="Genomic_DNA"/>
</dbReference>
<dbReference type="STRING" id="156980.SAMN04489745_1605"/>